<dbReference type="EMBL" id="BMAW01076620">
    <property type="protein sequence ID" value="GFU02335.1"/>
    <property type="molecule type" value="Genomic_DNA"/>
</dbReference>
<evidence type="ECO:0000313" key="3">
    <source>
        <dbReference type="Proteomes" id="UP000887013"/>
    </source>
</evidence>
<evidence type="ECO:0000313" key="2">
    <source>
        <dbReference type="EMBL" id="GFU02335.1"/>
    </source>
</evidence>
<dbReference type="Proteomes" id="UP000887013">
    <property type="component" value="Unassembled WGS sequence"/>
</dbReference>
<proteinExistence type="predicted"/>
<name>A0A8X6Q4T2_NEPPI</name>
<feature type="compositionally biased region" description="Polar residues" evidence="1">
    <location>
        <begin position="22"/>
        <end position="45"/>
    </location>
</feature>
<reference evidence="2" key="1">
    <citation type="submission" date="2020-08" db="EMBL/GenBank/DDBJ databases">
        <title>Multicomponent nature underlies the extraordinary mechanical properties of spider dragline silk.</title>
        <authorList>
            <person name="Kono N."/>
            <person name="Nakamura H."/>
            <person name="Mori M."/>
            <person name="Yoshida Y."/>
            <person name="Ohtoshi R."/>
            <person name="Malay A.D."/>
            <person name="Moran D.A.P."/>
            <person name="Tomita M."/>
            <person name="Numata K."/>
            <person name="Arakawa K."/>
        </authorList>
    </citation>
    <scope>NUCLEOTIDE SEQUENCE</scope>
</reference>
<protein>
    <submittedName>
        <fullName evidence="2">Uncharacterized protein</fullName>
    </submittedName>
</protein>
<sequence length="184" mass="20580">MEVPKHVKTMRSVSSPPGMPPLSTSTIEPTKTPSYTKPLHSTDSNIRQSKDCRRRHTSVLVPSSSYISELSSSPISPALPDFKDDCSVFFSTSPDGAKNEIEDIHSFLLRRKKMEKRWLSERVICFVEFFGKNVAGPEPKLLPSPHSDIGIRVEDTLCICRHSGMGLLNVIVMDVSGRNRFVSY</sequence>
<feature type="region of interest" description="Disordered" evidence="1">
    <location>
        <begin position="1"/>
        <end position="45"/>
    </location>
</feature>
<evidence type="ECO:0000256" key="1">
    <source>
        <dbReference type="SAM" id="MobiDB-lite"/>
    </source>
</evidence>
<accession>A0A8X6Q4T2</accession>
<comment type="caution">
    <text evidence="2">The sequence shown here is derived from an EMBL/GenBank/DDBJ whole genome shotgun (WGS) entry which is preliminary data.</text>
</comment>
<dbReference type="AlphaFoldDB" id="A0A8X6Q4T2"/>
<organism evidence="2 3">
    <name type="scientific">Nephila pilipes</name>
    <name type="common">Giant wood spider</name>
    <name type="synonym">Nephila maculata</name>
    <dbReference type="NCBI Taxonomy" id="299642"/>
    <lineage>
        <taxon>Eukaryota</taxon>
        <taxon>Metazoa</taxon>
        <taxon>Ecdysozoa</taxon>
        <taxon>Arthropoda</taxon>
        <taxon>Chelicerata</taxon>
        <taxon>Arachnida</taxon>
        <taxon>Araneae</taxon>
        <taxon>Araneomorphae</taxon>
        <taxon>Entelegynae</taxon>
        <taxon>Araneoidea</taxon>
        <taxon>Nephilidae</taxon>
        <taxon>Nephila</taxon>
    </lineage>
</organism>
<gene>
    <name evidence="2" type="ORF">NPIL_286022</name>
</gene>
<keyword evidence="3" id="KW-1185">Reference proteome</keyword>